<keyword evidence="2" id="KW-1185">Reference proteome</keyword>
<dbReference type="AlphaFoldDB" id="A0A9J6AUF8"/>
<gene>
    <name evidence="1" type="ORF">H5410_013415</name>
</gene>
<dbReference type="Proteomes" id="UP000824120">
    <property type="component" value="Chromosome 2"/>
</dbReference>
<proteinExistence type="predicted"/>
<evidence type="ECO:0000313" key="2">
    <source>
        <dbReference type="Proteomes" id="UP000824120"/>
    </source>
</evidence>
<accession>A0A9J6AUF8</accession>
<protein>
    <submittedName>
        <fullName evidence="1">Uncharacterized protein</fullName>
    </submittedName>
</protein>
<reference evidence="1 2" key="1">
    <citation type="submission" date="2020-09" db="EMBL/GenBank/DDBJ databases">
        <title>De no assembly of potato wild relative species, Solanum commersonii.</title>
        <authorList>
            <person name="Cho K."/>
        </authorList>
    </citation>
    <scope>NUCLEOTIDE SEQUENCE [LARGE SCALE GENOMIC DNA]</scope>
    <source>
        <strain evidence="1">LZ3.2</strain>
        <tissue evidence="1">Leaf</tissue>
    </source>
</reference>
<sequence length="157" mass="18639">MNGNDDYSQVVRPCPYCKGAHFWEQCNYIPEGELCAPFLSCEFCRRLWIDCTVCCYPTPKPSHDDANNLCSFDSMKSCRKLMEEFEKHRRRIIYVSCLIDRKMKHFQDVLEKSKYLKFEVKEHVWAQVWVTATYYTEYIVVVGVKKLLRLDDNLSPL</sequence>
<organism evidence="1 2">
    <name type="scientific">Solanum commersonii</name>
    <name type="common">Commerson's wild potato</name>
    <name type="synonym">Commerson's nightshade</name>
    <dbReference type="NCBI Taxonomy" id="4109"/>
    <lineage>
        <taxon>Eukaryota</taxon>
        <taxon>Viridiplantae</taxon>
        <taxon>Streptophyta</taxon>
        <taxon>Embryophyta</taxon>
        <taxon>Tracheophyta</taxon>
        <taxon>Spermatophyta</taxon>
        <taxon>Magnoliopsida</taxon>
        <taxon>eudicotyledons</taxon>
        <taxon>Gunneridae</taxon>
        <taxon>Pentapetalae</taxon>
        <taxon>asterids</taxon>
        <taxon>lamiids</taxon>
        <taxon>Solanales</taxon>
        <taxon>Solanaceae</taxon>
        <taxon>Solanoideae</taxon>
        <taxon>Solaneae</taxon>
        <taxon>Solanum</taxon>
    </lineage>
</organism>
<comment type="caution">
    <text evidence="1">The sequence shown here is derived from an EMBL/GenBank/DDBJ whole genome shotgun (WGS) entry which is preliminary data.</text>
</comment>
<dbReference type="EMBL" id="JACXVP010000002">
    <property type="protein sequence ID" value="KAG5628197.1"/>
    <property type="molecule type" value="Genomic_DNA"/>
</dbReference>
<name>A0A9J6AUF8_SOLCO</name>
<evidence type="ECO:0000313" key="1">
    <source>
        <dbReference type="EMBL" id="KAG5628197.1"/>
    </source>
</evidence>